<evidence type="ECO:0000313" key="10">
    <source>
        <dbReference type="EMBL" id="AWX99718.1"/>
    </source>
</evidence>
<dbReference type="InterPro" id="IPR004089">
    <property type="entry name" value="MCPsignal_dom"/>
</dbReference>
<dbReference type="OrthoDB" id="9781845at2"/>
<dbReference type="RefSeq" id="WP_112136713.1">
    <property type="nucleotide sequence ID" value="NZ_CP016181.1"/>
</dbReference>
<dbReference type="Pfam" id="PF17201">
    <property type="entry name" value="Cache_3-Cache_2"/>
    <property type="match status" value="1"/>
</dbReference>
<reference evidence="10 11" key="1">
    <citation type="submission" date="2016-06" db="EMBL/GenBank/DDBJ databases">
        <title>The sequenced genome of the ice-adhering bacterium Marinomonas primoryensis, from Antarctica.</title>
        <authorList>
            <person name="Graham L."/>
            <person name="Vance T.D.R."/>
            <person name="Davies P.L."/>
        </authorList>
    </citation>
    <scope>NUCLEOTIDE SEQUENCE [LARGE SCALE GENOMIC DNA]</scope>
    <source>
        <strain evidence="10 11">AceL</strain>
    </source>
</reference>
<dbReference type="CDD" id="cd11386">
    <property type="entry name" value="MCP_signal"/>
    <property type="match status" value="1"/>
</dbReference>
<protein>
    <submittedName>
        <fullName evidence="10">Chemotaxis protein</fullName>
    </submittedName>
</protein>
<dbReference type="SUPFAM" id="SSF58104">
    <property type="entry name" value="Methyl-accepting chemotaxis protein (MCP) signaling domain"/>
    <property type="match status" value="1"/>
</dbReference>
<dbReference type="CDD" id="cd12912">
    <property type="entry name" value="PDC2_MCP_like"/>
    <property type="match status" value="1"/>
</dbReference>
<dbReference type="FunFam" id="1.10.287.950:FF:000001">
    <property type="entry name" value="Methyl-accepting chemotaxis sensory transducer"/>
    <property type="match status" value="1"/>
</dbReference>
<dbReference type="Gene3D" id="3.30.450.20">
    <property type="entry name" value="PAS domain"/>
    <property type="match status" value="1"/>
</dbReference>
<dbReference type="PANTHER" id="PTHR32089:SF119">
    <property type="entry name" value="METHYL-ACCEPTING CHEMOTAXIS PROTEIN CTPL"/>
    <property type="match status" value="1"/>
</dbReference>
<dbReference type="Pfam" id="PF00015">
    <property type="entry name" value="MCPsignal"/>
    <property type="match status" value="1"/>
</dbReference>
<evidence type="ECO:0000256" key="8">
    <source>
        <dbReference type="SAM" id="Phobius"/>
    </source>
</evidence>
<evidence type="ECO:0000256" key="3">
    <source>
        <dbReference type="ARBA" id="ARBA00022989"/>
    </source>
</evidence>
<keyword evidence="5 7" id="KW-0807">Transducer</keyword>
<evidence type="ECO:0000256" key="1">
    <source>
        <dbReference type="ARBA" id="ARBA00004141"/>
    </source>
</evidence>
<evidence type="ECO:0000256" key="7">
    <source>
        <dbReference type="PROSITE-ProRule" id="PRU00284"/>
    </source>
</evidence>
<dbReference type="InterPro" id="IPR033462">
    <property type="entry name" value="Cache_3-Cache_2"/>
</dbReference>
<dbReference type="Proteomes" id="UP000249898">
    <property type="component" value="Chromosome"/>
</dbReference>
<organism evidence="10 11">
    <name type="scientific">Marinomonas primoryensis</name>
    <dbReference type="NCBI Taxonomy" id="178399"/>
    <lineage>
        <taxon>Bacteria</taxon>
        <taxon>Pseudomonadati</taxon>
        <taxon>Pseudomonadota</taxon>
        <taxon>Gammaproteobacteria</taxon>
        <taxon>Oceanospirillales</taxon>
        <taxon>Oceanospirillaceae</taxon>
        <taxon>Marinomonas</taxon>
    </lineage>
</organism>
<accession>A0A2Z4PRF0</accession>
<keyword evidence="4 8" id="KW-0472">Membrane</keyword>
<name>A0A2Z4PRF0_9GAMM</name>
<keyword evidence="2 8" id="KW-0812">Transmembrane</keyword>
<dbReference type="AlphaFoldDB" id="A0A2Z4PRF0"/>
<dbReference type="PROSITE" id="PS50111">
    <property type="entry name" value="CHEMOTAXIS_TRANSDUC_2"/>
    <property type="match status" value="1"/>
</dbReference>
<sequence>MISFLKKASLPKQLGLGTLFSVLLVFTLLVFIIERLFSYEINDIVSSHQKKEAALVAEQLENKYQLLIKMAEGFGGVLSQQLKSVDIDTNRVSQLGNQTVPTVLLNGTALNGHSQYLTDFATASNLEVSLLMKTPKGLTRISTTLINTSGIEINGSLQNDPIATKALQNGMDFTGQIKIQNERYVGHYARVSGQPNLLVELLIPYTTILKSSAASINAMKFGKSGYIYVTDTGKNEGDILIHPSLSGKNLYSLFPELNDTFKKMYQEDNGVVSYSLKVTGQDDKVRSSKAIYQHVKGWNWVITLKSYNDEYQEEINGILTLITAISIAAAAMLSIILWLFIRRALYPLKEISTALHSLGTGNLAFRFAKKQDSDSRNEISLLQNDTIIMRNNLIALVNNIMTSSNELLKSTEGISSANRNLRKSAHDSQDASAQVGSAITQITASIQEVAQSSNQVSEESIEVRKLTEEGNSAVKNVETTVSALSSAFSKAADTIKEVESSSKNIGDVVTVINNIAEQTNLLALNAAIEAARAGEQGRGFAVVADEVRVLAQRTQQSTEEIRNVVEILQNNSHSAVSDMEQGRNQVDNSVQQARHANTLLNRIYQSIQNVEMGINNVASATEEQSVASTQIRQSSEDLQRSAQGTLTLASTSEEHSEYIRELTSKLQKDLSIFTLK</sequence>
<keyword evidence="3 8" id="KW-1133">Transmembrane helix</keyword>
<evidence type="ECO:0000256" key="4">
    <source>
        <dbReference type="ARBA" id="ARBA00023136"/>
    </source>
</evidence>
<dbReference type="PANTHER" id="PTHR32089">
    <property type="entry name" value="METHYL-ACCEPTING CHEMOTAXIS PROTEIN MCPB"/>
    <property type="match status" value="1"/>
</dbReference>
<comment type="similarity">
    <text evidence="6">Belongs to the methyl-accepting chemotaxis (MCP) protein family.</text>
</comment>
<feature type="transmembrane region" description="Helical" evidence="8">
    <location>
        <begin position="318"/>
        <end position="341"/>
    </location>
</feature>
<feature type="domain" description="Methyl-accepting transducer" evidence="9">
    <location>
        <begin position="403"/>
        <end position="639"/>
    </location>
</feature>
<dbReference type="GO" id="GO:0006935">
    <property type="term" value="P:chemotaxis"/>
    <property type="evidence" value="ECO:0007669"/>
    <property type="project" value="UniProtKB-ARBA"/>
</dbReference>
<proteinExistence type="inferred from homology"/>
<dbReference type="GO" id="GO:0007165">
    <property type="term" value="P:signal transduction"/>
    <property type="evidence" value="ECO:0007669"/>
    <property type="project" value="UniProtKB-KW"/>
</dbReference>
<dbReference type="Gene3D" id="1.10.287.950">
    <property type="entry name" value="Methyl-accepting chemotaxis protein"/>
    <property type="match status" value="1"/>
</dbReference>
<gene>
    <name evidence="10" type="ORF">A8139_06690</name>
</gene>
<evidence type="ECO:0000256" key="5">
    <source>
        <dbReference type="ARBA" id="ARBA00023224"/>
    </source>
</evidence>
<dbReference type="EMBL" id="CP016181">
    <property type="protein sequence ID" value="AWX99718.1"/>
    <property type="molecule type" value="Genomic_DNA"/>
</dbReference>
<dbReference type="GO" id="GO:0016020">
    <property type="term" value="C:membrane"/>
    <property type="evidence" value="ECO:0007669"/>
    <property type="project" value="UniProtKB-SubCell"/>
</dbReference>
<evidence type="ECO:0000313" key="11">
    <source>
        <dbReference type="Proteomes" id="UP000249898"/>
    </source>
</evidence>
<dbReference type="SMART" id="SM00283">
    <property type="entry name" value="MA"/>
    <property type="match status" value="1"/>
</dbReference>
<evidence type="ECO:0000256" key="2">
    <source>
        <dbReference type="ARBA" id="ARBA00022692"/>
    </source>
</evidence>
<comment type="subcellular location">
    <subcellularLocation>
        <location evidence="1">Membrane</location>
        <topology evidence="1">Multi-pass membrane protein</topology>
    </subcellularLocation>
</comment>
<evidence type="ECO:0000256" key="6">
    <source>
        <dbReference type="ARBA" id="ARBA00029447"/>
    </source>
</evidence>
<evidence type="ECO:0000259" key="9">
    <source>
        <dbReference type="PROSITE" id="PS50111"/>
    </source>
</evidence>